<dbReference type="PROSITE" id="PS51725">
    <property type="entry name" value="ABM"/>
    <property type="match status" value="1"/>
</dbReference>
<dbReference type="InterPro" id="IPR007138">
    <property type="entry name" value="ABM_dom"/>
</dbReference>
<protein>
    <submittedName>
        <fullName evidence="2">Antibiotic biosynthesis monooxygenase</fullName>
    </submittedName>
</protein>
<keyword evidence="2" id="KW-0560">Oxidoreductase</keyword>
<dbReference type="GO" id="GO:0004497">
    <property type="term" value="F:monooxygenase activity"/>
    <property type="evidence" value="ECO:0007669"/>
    <property type="project" value="UniProtKB-KW"/>
</dbReference>
<dbReference type="AlphaFoldDB" id="A0A556R9R4"/>
<dbReference type="PANTHER" id="PTHR33336">
    <property type="entry name" value="QUINOL MONOOXYGENASE YGIN-RELATED"/>
    <property type="match status" value="1"/>
</dbReference>
<evidence type="ECO:0000313" key="3">
    <source>
        <dbReference type="Proteomes" id="UP000317536"/>
    </source>
</evidence>
<accession>A0A556R9R4</accession>
<dbReference type="Proteomes" id="UP000317536">
    <property type="component" value="Unassembled WGS sequence"/>
</dbReference>
<dbReference type="Pfam" id="PF03992">
    <property type="entry name" value="ABM"/>
    <property type="match status" value="1"/>
</dbReference>
<dbReference type="PANTHER" id="PTHR33336:SF15">
    <property type="entry name" value="ABM DOMAIN-CONTAINING PROTEIN"/>
    <property type="match status" value="1"/>
</dbReference>
<sequence>MEVIYATVHVKDENMDEFLKVMTELARKSAAEPQCGGYHFVQRADNHNEFAFIEFWPTPDSHEAHCQSQHFKTLFPKMCDLTEEGVQDIISSQLV</sequence>
<organism evidence="2 3">
    <name type="scientific">Bifidobacterium asteroides</name>
    <dbReference type="NCBI Taxonomy" id="1684"/>
    <lineage>
        <taxon>Bacteria</taxon>
        <taxon>Bacillati</taxon>
        <taxon>Actinomycetota</taxon>
        <taxon>Actinomycetes</taxon>
        <taxon>Bifidobacteriales</taxon>
        <taxon>Bifidobacteriaceae</taxon>
        <taxon>Bifidobacterium</taxon>
    </lineage>
</organism>
<dbReference type="SUPFAM" id="SSF54909">
    <property type="entry name" value="Dimeric alpha+beta barrel"/>
    <property type="match status" value="1"/>
</dbReference>
<gene>
    <name evidence="2" type="ORF">FPK29_04505</name>
</gene>
<dbReference type="InterPro" id="IPR050744">
    <property type="entry name" value="AI-2_Isomerase_LsrG"/>
</dbReference>
<dbReference type="EMBL" id="VMHJ01000002">
    <property type="protein sequence ID" value="TSJ85628.1"/>
    <property type="molecule type" value="Genomic_DNA"/>
</dbReference>
<feature type="domain" description="ABM" evidence="1">
    <location>
        <begin position="2"/>
        <end position="90"/>
    </location>
</feature>
<evidence type="ECO:0000313" key="2">
    <source>
        <dbReference type="EMBL" id="TSJ85628.1"/>
    </source>
</evidence>
<keyword evidence="2" id="KW-0503">Monooxygenase</keyword>
<dbReference type="Gene3D" id="3.30.70.100">
    <property type="match status" value="1"/>
</dbReference>
<evidence type="ECO:0000259" key="1">
    <source>
        <dbReference type="PROSITE" id="PS51725"/>
    </source>
</evidence>
<comment type="caution">
    <text evidence="2">The sequence shown here is derived from an EMBL/GenBank/DDBJ whole genome shotgun (WGS) entry which is preliminary data.</text>
</comment>
<name>A0A556R9R4_9BIFI</name>
<dbReference type="InterPro" id="IPR011008">
    <property type="entry name" value="Dimeric_a/b-barrel"/>
</dbReference>
<proteinExistence type="predicted"/>
<reference evidence="2 3" key="1">
    <citation type="submission" date="2019-07" db="EMBL/GenBank/DDBJ databases">
        <title>Bifidobacterium asteroides genomes.</title>
        <authorList>
            <person name="Zheng H."/>
        </authorList>
    </citation>
    <scope>NUCLEOTIDE SEQUENCE [LARGE SCALE GENOMIC DNA]</scope>
    <source>
        <strain evidence="2 3">W8111</strain>
    </source>
</reference>